<keyword evidence="4 6" id="KW-1133">Transmembrane helix</keyword>
<dbReference type="GO" id="GO:0005778">
    <property type="term" value="C:peroxisomal membrane"/>
    <property type="evidence" value="ECO:0007669"/>
    <property type="project" value="TreeGrafter"/>
</dbReference>
<dbReference type="AlphaFoldDB" id="A0A2T3A6K8"/>
<reference evidence="8 9" key="1">
    <citation type="journal article" date="2018" name="Mycol. Prog.">
        <title>Coniella lustricola, a new species from submerged detritus.</title>
        <authorList>
            <person name="Raudabaugh D.B."/>
            <person name="Iturriaga T."/>
            <person name="Carver A."/>
            <person name="Mondo S."/>
            <person name="Pangilinan J."/>
            <person name="Lipzen A."/>
            <person name="He G."/>
            <person name="Amirebrahimi M."/>
            <person name="Grigoriev I.V."/>
            <person name="Miller A.N."/>
        </authorList>
    </citation>
    <scope>NUCLEOTIDE SEQUENCE [LARGE SCALE GENOMIC DNA]</scope>
    <source>
        <strain evidence="8 9">B22-T-1</strain>
    </source>
</reference>
<comment type="subcellular location">
    <subcellularLocation>
        <location evidence="1">Membrane</location>
        <topology evidence="1">Multi-pass membrane protein</topology>
    </subcellularLocation>
</comment>
<evidence type="ECO:0000256" key="6">
    <source>
        <dbReference type="RuleBase" id="RU363053"/>
    </source>
</evidence>
<evidence type="ECO:0000256" key="4">
    <source>
        <dbReference type="ARBA" id="ARBA00022989"/>
    </source>
</evidence>
<evidence type="ECO:0000256" key="1">
    <source>
        <dbReference type="ARBA" id="ARBA00004141"/>
    </source>
</evidence>
<dbReference type="Pfam" id="PF04117">
    <property type="entry name" value="Mpv17_PMP22"/>
    <property type="match status" value="1"/>
</dbReference>
<sequence length="227" mass="24930">MALPPMVVATIQAAILSPISNIMAQAIAAHRSEKLFVIDWVPVFQFLIYAVISTPPNFMFQEFLEAAFPSTKSTPTKEAISSAAAGNEKELDREASEGRLVEPKLNVGNTAVKFLLDQTLGSAFNAFLFSMFTHSIQEAMAHRTTGAEASVAFLTSGKALDYSQVDWRRVLELSKLECKPIMMAGWKLWPFVSLFNYVVVRDVVVRGLVAAIAGVGWGIYMSMFAAR</sequence>
<feature type="compositionally biased region" description="Basic and acidic residues" evidence="7">
    <location>
        <begin position="87"/>
        <end position="96"/>
    </location>
</feature>
<comment type="caution">
    <text evidence="6">Lacks conserved residue(s) required for the propagation of feature annotation.</text>
</comment>
<dbReference type="Proteomes" id="UP000241462">
    <property type="component" value="Unassembled WGS sequence"/>
</dbReference>
<keyword evidence="9" id="KW-1185">Reference proteome</keyword>
<organism evidence="8 9">
    <name type="scientific">Coniella lustricola</name>
    <dbReference type="NCBI Taxonomy" id="2025994"/>
    <lineage>
        <taxon>Eukaryota</taxon>
        <taxon>Fungi</taxon>
        <taxon>Dikarya</taxon>
        <taxon>Ascomycota</taxon>
        <taxon>Pezizomycotina</taxon>
        <taxon>Sordariomycetes</taxon>
        <taxon>Sordariomycetidae</taxon>
        <taxon>Diaporthales</taxon>
        <taxon>Schizoparmaceae</taxon>
        <taxon>Coniella</taxon>
    </lineage>
</organism>
<dbReference type="InParanoid" id="A0A2T3A6K8"/>
<evidence type="ECO:0000256" key="3">
    <source>
        <dbReference type="ARBA" id="ARBA00022692"/>
    </source>
</evidence>
<evidence type="ECO:0000313" key="8">
    <source>
        <dbReference type="EMBL" id="PSR83844.1"/>
    </source>
</evidence>
<comment type="similarity">
    <text evidence="2 6">Belongs to the peroxisomal membrane protein PXMP2/4 family.</text>
</comment>
<dbReference type="PANTHER" id="PTHR11266:SF80">
    <property type="entry name" value="PEROXISOMAL MEMBRANE PROTEIN 2"/>
    <property type="match status" value="1"/>
</dbReference>
<keyword evidence="5 6" id="KW-0472">Membrane</keyword>
<feature type="transmembrane region" description="Helical" evidence="6">
    <location>
        <begin position="205"/>
        <end position="226"/>
    </location>
</feature>
<dbReference type="OrthoDB" id="10267969at2759"/>
<proteinExistence type="inferred from homology"/>
<dbReference type="InterPro" id="IPR007248">
    <property type="entry name" value="Mpv17_PMP22"/>
</dbReference>
<dbReference type="STRING" id="2025994.A0A2T3A6K8"/>
<evidence type="ECO:0008006" key="10">
    <source>
        <dbReference type="Google" id="ProtNLM"/>
    </source>
</evidence>
<accession>A0A2T3A6K8</accession>
<evidence type="ECO:0000256" key="7">
    <source>
        <dbReference type="SAM" id="MobiDB-lite"/>
    </source>
</evidence>
<feature type="region of interest" description="Disordered" evidence="7">
    <location>
        <begin position="75"/>
        <end position="96"/>
    </location>
</feature>
<name>A0A2T3A6K8_9PEZI</name>
<dbReference type="PANTHER" id="PTHR11266">
    <property type="entry name" value="PEROXISOMAL MEMBRANE PROTEIN 2, PXMP2 MPV17"/>
    <property type="match status" value="1"/>
</dbReference>
<evidence type="ECO:0000256" key="2">
    <source>
        <dbReference type="ARBA" id="ARBA00006824"/>
    </source>
</evidence>
<gene>
    <name evidence="8" type="ORF">BD289DRAFT_369411</name>
</gene>
<keyword evidence="3 6" id="KW-0812">Transmembrane</keyword>
<evidence type="ECO:0000256" key="5">
    <source>
        <dbReference type="ARBA" id="ARBA00023136"/>
    </source>
</evidence>
<protein>
    <recommendedName>
        <fullName evidence="10">Mpv17/PMP22 family protein</fullName>
    </recommendedName>
</protein>
<dbReference type="EMBL" id="KZ678453">
    <property type="protein sequence ID" value="PSR83844.1"/>
    <property type="molecule type" value="Genomic_DNA"/>
</dbReference>
<evidence type="ECO:0000313" key="9">
    <source>
        <dbReference type="Proteomes" id="UP000241462"/>
    </source>
</evidence>